<proteinExistence type="inferred from homology"/>
<dbReference type="AlphaFoldDB" id="A0A1I4PXA2"/>
<feature type="active site" description="Schiff-base intermediate with substrate" evidence="3">
    <location>
        <position position="164"/>
    </location>
</feature>
<dbReference type="CDD" id="cd00408">
    <property type="entry name" value="DHDPS-like"/>
    <property type="match status" value="1"/>
</dbReference>
<comment type="similarity">
    <text evidence="2">Belongs to the DapA family.</text>
</comment>
<sequence length="307" mass="34592">MEIKKASENLKAISAINITPFRDDLTIDWEVLRRNVEFLLEKELDVIVPSGNTGEFYSLTVEEAKEENRKVTEWAGNRAMVIAGIGYSVDTAVEMGLDAKQAGADAVLIHMPVHPYMNDEGTAAYFRRIMEEVDMPAVIYFKNPALRDDVLKELTALPQLIGVKYAINDLPRFTKIVRDTPAEHGVTWVCGTAEKWAPYFWAAGAEGFTSGLVNLYPEISFDLLEKLREGDWPGVWDLWEKMVPFEDLRARHHAGNNVVVIKEALEMLGFPAGPTREPVSALSPEENQEVMDLLHTWKLGRDTFLNV</sequence>
<evidence type="ECO:0000313" key="5">
    <source>
        <dbReference type="EMBL" id="SFM32246.1"/>
    </source>
</evidence>
<organism evidence="5 6">
    <name type="scientific">Salibacterium qingdaonense</name>
    <dbReference type="NCBI Taxonomy" id="266892"/>
    <lineage>
        <taxon>Bacteria</taxon>
        <taxon>Bacillati</taxon>
        <taxon>Bacillota</taxon>
        <taxon>Bacilli</taxon>
        <taxon>Bacillales</taxon>
        <taxon>Bacillaceae</taxon>
    </lineage>
</organism>
<dbReference type="GO" id="GO:0008840">
    <property type="term" value="F:4-hydroxy-tetrahydrodipicolinate synthase activity"/>
    <property type="evidence" value="ECO:0007669"/>
    <property type="project" value="TreeGrafter"/>
</dbReference>
<dbReference type="STRING" id="266892.SAMN04488054_13311"/>
<dbReference type="InterPro" id="IPR013785">
    <property type="entry name" value="Aldolase_TIM"/>
</dbReference>
<evidence type="ECO:0000256" key="2">
    <source>
        <dbReference type="PIRNR" id="PIRNR001365"/>
    </source>
</evidence>
<accession>A0A1I4PXA2</accession>
<dbReference type="PIRSF" id="PIRSF001365">
    <property type="entry name" value="DHDPS"/>
    <property type="match status" value="1"/>
</dbReference>
<feature type="active site" description="Proton donor/acceptor" evidence="3">
    <location>
        <position position="140"/>
    </location>
</feature>
<name>A0A1I4PXA2_9BACI</name>
<dbReference type="Pfam" id="PF00701">
    <property type="entry name" value="DHDPS"/>
    <property type="match status" value="1"/>
</dbReference>
<protein>
    <submittedName>
        <fullName evidence="5">4-hydroxy-tetrahydrodipicolinate synthase</fullName>
    </submittedName>
</protein>
<dbReference type="SUPFAM" id="SSF51569">
    <property type="entry name" value="Aldolase"/>
    <property type="match status" value="1"/>
</dbReference>
<dbReference type="PANTHER" id="PTHR12128:SF19">
    <property type="entry name" value="5-DEHYDRO-4-DEOXYGLUCARATE DEHYDRATASE 2-RELATED"/>
    <property type="match status" value="1"/>
</dbReference>
<evidence type="ECO:0000313" key="6">
    <source>
        <dbReference type="Proteomes" id="UP000199668"/>
    </source>
</evidence>
<dbReference type="SMART" id="SM01130">
    <property type="entry name" value="DHDPS"/>
    <property type="match status" value="1"/>
</dbReference>
<dbReference type="InterPro" id="IPR002220">
    <property type="entry name" value="DapA-like"/>
</dbReference>
<dbReference type="Gene3D" id="3.20.20.70">
    <property type="entry name" value="Aldolase class I"/>
    <property type="match status" value="1"/>
</dbReference>
<reference evidence="5 6" key="1">
    <citation type="submission" date="2016-10" db="EMBL/GenBank/DDBJ databases">
        <authorList>
            <person name="de Groot N.N."/>
        </authorList>
    </citation>
    <scope>NUCLEOTIDE SEQUENCE [LARGE SCALE GENOMIC DNA]</scope>
    <source>
        <strain evidence="5 6">CGMCC 1.6134</strain>
    </source>
</reference>
<keyword evidence="6" id="KW-1185">Reference proteome</keyword>
<feature type="binding site" evidence="4">
    <location>
        <position position="53"/>
    </location>
    <ligand>
        <name>pyruvate</name>
        <dbReference type="ChEBI" id="CHEBI:15361"/>
    </ligand>
</feature>
<dbReference type="PANTHER" id="PTHR12128">
    <property type="entry name" value="DIHYDRODIPICOLINATE SYNTHASE"/>
    <property type="match status" value="1"/>
</dbReference>
<dbReference type="Proteomes" id="UP000199668">
    <property type="component" value="Unassembled WGS sequence"/>
</dbReference>
<gene>
    <name evidence="5" type="ORF">SAMN04488054_13311</name>
</gene>
<evidence type="ECO:0000256" key="4">
    <source>
        <dbReference type="PIRSR" id="PIRSR001365-2"/>
    </source>
</evidence>
<keyword evidence="1 2" id="KW-0456">Lyase</keyword>
<dbReference type="RefSeq" id="WP_090928258.1">
    <property type="nucleotide sequence ID" value="NZ_FOTY01000033.1"/>
</dbReference>
<evidence type="ECO:0000256" key="1">
    <source>
        <dbReference type="ARBA" id="ARBA00023239"/>
    </source>
</evidence>
<evidence type="ECO:0000256" key="3">
    <source>
        <dbReference type="PIRSR" id="PIRSR001365-1"/>
    </source>
</evidence>
<dbReference type="EMBL" id="FOTY01000033">
    <property type="protein sequence ID" value="SFM32246.1"/>
    <property type="molecule type" value="Genomic_DNA"/>
</dbReference>
<dbReference type="OrthoDB" id="9771791at2"/>